<dbReference type="PANTHER" id="PTHR32552">
    <property type="entry name" value="FERRICHROME IRON RECEPTOR-RELATED"/>
    <property type="match status" value="1"/>
</dbReference>
<proteinExistence type="inferred from homology"/>
<evidence type="ECO:0000256" key="7">
    <source>
        <dbReference type="ARBA" id="ARBA00023004"/>
    </source>
</evidence>
<dbReference type="SUPFAM" id="SSF56935">
    <property type="entry name" value="Porins"/>
    <property type="match status" value="1"/>
</dbReference>
<dbReference type="Pfam" id="PF07715">
    <property type="entry name" value="Plug"/>
    <property type="match status" value="1"/>
</dbReference>
<protein>
    <submittedName>
        <fullName evidence="14">Iron complex outermembrane receptor protein</fullName>
    </submittedName>
</protein>
<dbReference type="GO" id="GO:0009279">
    <property type="term" value="C:cell outer membrane"/>
    <property type="evidence" value="ECO:0007669"/>
    <property type="project" value="UniProtKB-SubCell"/>
</dbReference>
<dbReference type="PROSITE" id="PS52016">
    <property type="entry name" value="TONB_DEPENDENT_REC_3"/>
    <property type="match status" value="1"/>
</dbReference>
<evidence type="ECO:0000256" key="6">
    <source>
        <dbReference type="ARBA" id="ARBA00022729"/>
    </source>
</evidence>
<feature type="chain" id="PRO_5017008929" evidence="12">
    <location>
        <begin position="20"/>
        <end position="818"/>
    </location>
</feature>
<dbReference type="PANTHER" id="PTHR32552:SF68">
    <property type="entry name" value="FERRICHROME OUTER MEMBRANE TRANSPORTER_PHAGE RECEPTOR"/>
    <property type="match status" value="1"/>
</dbReference>
<dbReference type="InterPro" id="IPR012910">
    <property type="entry name" value="Plug_dom"/>
</dbReference>
<evidence type="ECO:0000256" key="9">
    <source>
        <dbReference type="ARBA" id="ARBA00023136"/>
    </source>
</evidence>
<comment type="similarity">
    <text evidence="11">Belongs to the TonB-dependent receptor family.</text>
</comment>
<evidence type="ECO:0000256" key="3">
    <source>
        <dbReference type="ARBA" id="ARBA00022452"/>
    </source>
</evidence>
<keyword evidence="8" id="KW-0406">Ion transport</keyword>
<dbReference type="AlphaFoldDB" id="A0A368UJ55"/>
<dbReference type="Gene3D" id="2.40.170.20">
    <property type="entry name" value="TonB-dependent receptor, beta-barrel domain"/>
    <property type="match status" value="1"/>
</dbReference>
<name>A0A368UJ55_9BACT</name>
<keyword evidence="5 11" id="KW-0812">Transmembrane</keyword>
<sequence>MQKLFLIVGLIFFSTQMFSQNHLSGVVSTPEGELLTGASVLVNPGNHGAVTNQEGEFKLSKIQQQQVTLTVSFLGFESLRQSINLSETSFVKVTLTPRSHLTEEVVVTAYRAGNKTPVAHTDLGREELQKAGAGNDIPSLLKLTPSLITTSESGTGLGYTAFRIRGTDPTRINVTMNGVPVNDAESQGVFWANMPDFANSVENVQIQRGVGTSTQGSAAFGASVNFQTTTSEPRAYAELSSTAGSFNTLKNSLRMGTGMINDKFSFEGRYSRLKSDGYIHNAFSDHQSLYLSGTMHFDHSFLKMIVLHGDQETGISWWGVPQELLETNRKYNPAGVYTDEFGNEQYYEDQTDNYKQTHSQLFYSVAPSDRLHFTAALHYTRGDGYYEQYKEDEAFADYALPNINIGDATIENTDLIRRKWMGNDFYGATLSGNASLLPGLDFTFGGGWNQYDGNHFGRLIWMRYAGNTEKEHTWYYNNGLKTEYNLFSKLNWQVSPALRTFVDVQYRGINYEMSGEDDDLMSLTQEHDFSFINPKAGFYFTPDQQNSLYIFAGISNREPTRTNFKEAKNLPNETPQAERLYDIELGHYFQSATFSSGINFYYMLYNDQLIPTGKKNNVGNDIMTNVENSYRAGVELMTAIQPASWLNWDLNVTLSRNIISDYVETAANSFPVMVNGEILMEDGEQVWDSETITKDHGDTQIAYSPSITGSSNLTIEPLKDFSISVLSKYVGEQYFDNTESEARKLDAYFVNDLMLGWSLFPKSFKQLDLQFTIHNALDHKYESNAYGGNWYEQGQEQTWAYYYPMAGRYFMGQVVIRF</sequence>
<dbReference type="Gene3D" id="2.60.40.1120">
    <property type="entry name" value="Carboxypeptidase-like, regulatory domain"/>
    <property type="match status" value="1"/>
</dbReference>
<keyword evidence="15" id="KW-1185">Reference proteome</keyword>
<keyword evidence="6 12" id="KW-0732">Signal</keyword>
<evidence type="ECO:0000313" key="15">
    <source>
        <dbReference type="Proteomes" id="UP000252733"/>
    </source>
</evidence>
<organism evidence="14 15">
    <name type="scientific">Marinilabilia salmonicolor</name>
    <dbReference type="NCBI Taxonomy" id="989"/>
    <lineage>
        <taxon>Bacteria</taxon>
        <taxon>Pseudomonadati</taxon>
        <taxon>Bacteroidota</taxon>
        <taxon>Bacteroidia</taxon>
        <taxon>Marinilabiliales</taxon>
        <taxon>Marinilabiliaceae</taxon>
        <taxon>Marinilabilia</taxon>
    </lineage>
</organism>
<keyword evidence="4" id="KW-0410">Iron transport</keyword>
<feature type="signal peptide" evidence="12">
    <location>
        <begin position="1"/>
        <end position="19"/>
    </location>
</feature>
<dbReference type="InterPro" id="IPR039426">
    <property type="entry name" value="TonB-dep_rcpt-like"/>
</dbReference>
<dbReference type="Gene3D" id="2.170.130.10">
    <property type="entry name" value="TonB-dependent receptor, plug domain"/>
    <property type="match status" value="1"/>
</dbReference>
<evidence type="ECO:0000256" key="12">
    <source>
        <dbReference type="SAM" id="SignalP"/>
    </source>
</evidence>
<evidence type="ECO:0000256" key="2">
    <source>
        <dbReference type="ARBA" id="ARBA00022448"/>
    </source>
</evidence>
<evidence type="ECO:0000256" key="10">
    <source>
        <dbReference type="ARBA" id="ARBA00023237"/>
    </source>
</evidence>
<keyword evidence="2 11" id="KW-0813">Transport</keyword>
<reference evidence="14 15" key="1">
    <citation type="submission" date="2018-07" db="EMBL/GenBank/DDBJ databases">
        <title>Freshwater and sediment microbial communities from various areas in North America, analyzing microbe dynamics in response to fracking.</title>
        <authorList>
            <person name="Lamendella R."/>
        </authorList>
    </citation>
    <scope>NUCLEOTIDE SEQUENCE [LARGE SCALE GENOMIC DNA]</scope>
    <source>
        <strain evidence="14 15">160A</strain>
    </source>
</reference>
<evidence type="ECO:0000256" key="4">
    <source>
        <dbReference type="ARBA" id="ARBA00022496"/>
    </source>
</evidence>
<evidence type="ECO:0000256" key="5">
    <source>
        <dbReference type="ARBA" id="ARBA00022692"/>
    </source>
</evidence>
<keyword evidence="14" id="KW-0675">Receptor</keyword>
<dbReference type="InterPro" id="IPR008969">
    <property type="entry name" value="CarboxyPept-like_regulatory"/>
</dbReference>
<evidence type="ECO:0000256" key="1">
    <source>
        <dbReference type="ARBA" id="ARBA00004571"/>
    </source>
</evidence>
<evidence type="ECO:0000259" key="13">
    <source>
        <dbReference type="Pfam" id="PF07715"/>
    </source>
</evidence>
<dbReference type="InterPro" id="IPR036942">
    <property type="entry name" value="Beta-barrel_TonB_sf"/>
</dbReference>
<accession>A0A368UJ55</accession>
<gene>
    <name evidence="14" type="ORF">DFO77_14016</name>
</gene>
<comment type="subcellular location">
    <subcellularLocation>
        <location evidence="1 11">Cell outer membrane</location>
        <topology evidence="1 11">Multi-pass membrane protein</topology>
    </subcellularLocation>
</comment>
<evidence type="ECO:0000256" key="11">
    <source>
        <dbReference type="PROSITE-ProRule" id="PRU01360"/>
    </source>
</evidence>
<dbReference type="InterPro" id="IPR037066">
    <property type="entry name" value="Plug_dom_sf"/>
</dbReference>
<evidence type="ECO:0000256" key="8">
    <source>
        <dbReference type="ARBA" id="ARBA00023065"/>
    </source>
</evidence>
<keyword evidence="9 11" id="KW-0472">Membrane</keyword>
<feature type="domain" description="TonB-dependent receptor plug" evidence="13">
    <location>
        <begin position="115"/>
        <end position="222"/>
    </location>
</feature>
<dbReference type="SUPFAM" id="SSF49464">
    <property type="entry name" value="Carboxypeptidase regulatory domain-like"/>
    <property type="match status" value="1"/>
</dbReference>
<keyword evidence="10 11" id="KW-0998">Cell outer membrane</keyword>
<comment type="caution">
    <text evidence="14">The sequence shown here is derived from an EMBL/GenBank/DDBJ whole genome shotgun (WGS) entry which is preliminary data.</text>
</comment>
<dbReference type="GO" id="GO:0015344">
    <property type="term" value="F:siderophore uptake transmembrane transporter activity"/>
    <property type="evidence" value="ECO:0007669"/>
    <property type="project" value="TreeGrafter"/>
</dbReference>
<evidence type="ECO:0000313" key="14">
    <source>
        <dbReference type="EMBL" id="RCW26119.1"/>
    </source>
</evidence>
<dbReference type="EMBL" id="QPIZ01000040">
    <property type="protein sequence ID" value="RCW26119.1"/>
    <property type="molecule type" value="Genomic_DNA"/>
</dbReference>
<dbReference type="Pfam" id="PF13715">
    <property type="entry name" value="CarbopepD_reg_2"/>
    <property type="match status" value="1"/>
</dbReference>
<dbReference type="Proteomes" id="UP000252733">
    <property type="component" value="Unassembled WGS sequence"/>
</dbReference>
<keyword evidence="3 11" id="KW-1134">Transmembrane beta strand</keyword>
<keyword evidence="7" id="KW-0408">Iron</keyword>
<dbReference type="RefSeq" id="WP_181872131.1">
    <property type="nucleotide sequence ID" value="NZ_QPIZ01000040.1"/>
</dbReference>